<dbReference type="Proteomes" id="UP001054857">
    <property type="component" value="Unassembled WGS sequence"/>
</dbReference>
<reference evidence="2 3" key="1">
    <citation type="journal article" date="2021" name="Sci. Rep.">
        <title>Genome sequencing of the multicellular alga Astrephomene provides insights into convergent evolution of germ-soma differentiation.</title>
        <authorList>
            <person name="Yamashita S."/>
            <person name="Yamamoto K."/>
            <person name="Matsuzaki R."/>
            <person name="Suzuki S."/>
            <person name="Yamaguchi H."/>
            <person name="Hirooka S."/>
            <person name="Minakuchi Y."/>
            <person name="Miyagishima S."/>
            <person name="Kawachi M."/>
            <person name="Toyoda A."/>
            <person name="Nozaki H."/>
        </authorList>
    </citation>
    <scope>NUCLEOTIDE SEQUENCE [LARGE SCALE GENOMIC DNA]</scope>
    <source>
        <strain evidence="2 3">NIES-4017</strain>
    </source>
</reference>
<dbReference type="EMBL" id="BMAR01000001">
    <property type="protein sequence ID" value="GFR40505.1"/>
    <property type="molecule type" value="Genomic_DNA"/>
</dbReference>
<comment type="caution">
    <text evidence="2">The sequence shown here is derived from an EMBL/GenBank/DDBJ whole genome shotgun (WGS) entry which is preliminary data.</text>
</comment>
<feature type="non-terminal residue" evidence="2">
    <location>
        <position position="258"/>
    </location>
</feature>
<organism evidence="2 3">
    <name type="scientific">Astrephomene gubernaculifera</name>
    <dbReference type="NCBI Taxonomy" id="47775"/>
    <lineage>
        <taxon>Eukaryota</taxon>
        <taxon>Viridiplantae</taxon>
        <taxon>Chlorophyta</taxon>
        <taxon>core chlorophytes</taxon>
        <taxon>Chlorophyceae</taxon>
        <taxon>CS clade</taxon>
        <taxon>Chlamydomonadales</taxon>
        <taxon>Astrephomenaceae</taxon>
        <taxon>Astrephomene</taxon>
    </lineage>
</organism>
<feature type="compositionally biased region" description="Polar residues" evidence="1">
    <location>
        <begin position="81"/>
        <end position="93"/>
    </location>
</feature>
<protein>
    <submittedName>
        <fullName evidence="2">Uncharacterized protein</fullName>
    </submittedName>
</protein>
<proteinExistence type="predicted"/>
<evidence type="ECO:0000313" key="3">
    <source>
        <dbReference type="Proteomes" id="UP001054857"/>
    </source>
</evidence>
<feature type="region of interest" description="Disordered" evidence="1">
    <location>
        <begin position="67"/>
        <end position="93"/>
    </location>
</feature>
<sequence>EPTPELRVSARASTVQTNRGRVDHLFKADVSRSTAGEPCRGSDSRELNRSSKAPELFCSSQTLSLKNAKRPMGSKCDPDRSSTASEVEGSGTSWASEQGTWLQLVTITMSRFYRKQWGMSIRRGDSMSAGRDIPPRGQDAGGGLPSERVDLQEEPLHVQISGFLEGQDVVGMAQQLAARRPTAPAGGRVSNCTALRSIYTGAVDLHTTGLDTLPGRAAFLIGLFGALASDHLWCILAPGNRPSGRWLPQEGPAAAAAP</sequence>
<accession>A0AAD3HHF4</accession>
<feature type="compositionally biased region" description="Basic and acidic residues" evidence="1">
    <location>
        <begin position="20"/>
        <end position="30"/>
    </location>
</feature>
<feature type="compositionally biased region" description="Basic and acidic residues" evidence="1">
    <location>
        <begin position="40"/>
        <end position="49"/>
    </location>
</feature>
<keyword evidence="3" id="KW-1185">Reference proteome</keyword>
<feature type="region of interest" description="Disordered" evidence="1">
    <location>
        <begin position="124"/>
        <end position="143"/>
    </location>
</feature>
<feature type="region of interest" description="Disordered" evidence="1">
    <location>
        <begin position="1"/>
        <end position="53"/>
    </location>
</feature>
<evidence type="ECO:0000256" key="1">
    <source>
        <dbReference type="SAM" id="MobiDB-lite"/>
    </source>
</evidence>
<feature type="non-terminal residue" evidence="2">
    <location>
        <position position="1"/>
    </location>
</feature>
<name>A0AAD3HHF4_9CHLO</name>
<gene>
    <name evidence="2" type="ORF">Agub_g1074</name>
</gene>
<evidence type="ECO:0000313" key="2">
    <source>
        <dbReference type="EMBL" id="GFR40505.1"/>
    </source>
</evidence>
<dbReference type="AlphaFoldDB" id="A0AAD3HHF4"/>